<dbReference type="AlphaFoldDB" id="G0SC90"/>
<keyword evidence="1" id="KW-0812">Transmembrane</keyword>
<evidence type="ECO:0000313" key="2">
    <source>
        <dbReference type="EMBL" id="EGS19016.1"/>
    </source>
</evidence>
<protein>
    <recommendedName>
        <fullName evidence="4">Glycosyltransferase 2-like domain-containing protein</fullName>
    </recommendedName>
</protein>
<accession>G0SC90</accession>
<dbReference type="Proteomes" id="UP000008066">
    <property type="component" value="Unassembled WGS sequence"/>
</dbReference>
<keyword evidence="3" id="KW-1185">Reference proteome</keyword>
<dbReference type="KEGG" id="cthr:CTHT_0056360"/>
<feature type="transmembrane region" description="Helical" evidence="1">
    <location>
        <begin position="252"/>
        <end position="270"/>
    </location>
</feature>
<dbReference type="PANTHER" id="PTHR36851">
    <property type="entry name" value="UNNAMED PRODUCT"/>
    <property type="match status" value="1"/>
</dbReference>
<gene>
    <name evidence="2" type="ORF">CTHT_0056360</name>
</gene>
<reference evidence="2 3" key="1">
    <citation type="journal article" date="2011" name="Cell">
        <title>Insight into structure and assembly of the nuclear pore complex by utilizing the genome of a eukaryotic thermophile.</title>
        <authorList>
            <person name="Amlacher S."/>
            <person name="Sarges P."/>
            <person name="Flemming D."/>
            <person name="van Noort V."/>
            <person name="Kunze R."/>
            <person name="Devos D.P."/>
            <person name="Arumugam M."/>
            <person name="Bork P."/>
            <person name="Hurt E."/>
        </authorList>
    </citation>
    <scope>NUCLEOTIDE SEQUENCE [LARGE SCALE GENOMIC DNA]</scope>
    <source>
        <strain evidence="3">DSM 1495 / CBS 144.50 / IMI 039719</strain>
    </source>
</reference>
<dbReference type="eggNOG" id="ENOG502QTTH">
    <property type="taxonomic scope" value="Eukaryota"/>
</dbReference>
<evidence type="ECO:0008006" key="4">
    <source>
        <dbReference type="Google" id="ProtNLM"/>
    </source>
</evidence>
<dbReference type="EMBL" id="GL988045">
    <property type="protein sequence ID" value="EGS19016.1"/>
    <property type="molecule type" value="Genomic_DNA"/>
</dbReference>
<keyword evidence="1" id="KW-1133">Transmembrane helix</keyword>
<evidence type="ECO:0000256" key="1">
    <source>
        <dbReference type="SAM" id="Phobius"/>
    </source>
</evidence>
<dbReference type="OrthoDB" id="5819478at2759"/>
<dbReference type="GeneID" id="18259674"/>
<dbReference type="RefSeq" id="XP_006695961.1">
    <property type="nucleotide sequence ID" value="XM_006695898.1"/>
</dbReference>
<sequence>MISLLHEGFNSSSDGDSMDTDYTELGLSDGVIHAIIIPNYNEDIDTLRETLEVLASHPQASTAYDIYLAMEEREPNAEAKVVTLINSFVNKFHFITFTLHPTDLPGELPGKGSNMAWAARKLSERHLSSSYFSYLTTLHLSHPKTARTTFYTPPIISDRNSHTVASFVRVADILWSAAGMSNLYPGSTVAPPISVYSLPLELVDRVGGGAKYVNPGTCAKNDIPSGIVTDTLPSPNWFRIAILLHRLFEAHFLPAQMIIIVITSMLYVRLTDSNTSDPHNVAWVFVLCSTLRTLGFLEIALYLFLYEDFHALCVEAREKEMREAGLVGAMSFSRREWKRNWVDYFVAPVVAPLFGSVPAVQAQVLHFWRTELRYEVSRKVVRSERSGEDVV</sequence>
<keyword evidence="1" id="KW-0472">Membrane</keyword>
<name>G0SC90_CHATD</name>
<feature type="transmembrane region" description="Helical" evidence="1">
    <location>
        <begin position="282"/>
        <end position="305"/>
    </location>
</feature>
<dbReference type="PANTHER" id="PTHR36851:SF1">
    <property type="entry name" value="GLYCO_TRANS_2-LIKE DOMAIN-CONTAINING PROTEIN"/>
    <property type="match status" value="1"/>
</dbReference>
<evidence type="ECO:0000313" key="3">
    <source>
        <dbReference type="Proteomes" id="UP000008066"/>
    </source>
</evidence>
<organism evidence="3">
    <name type="scientific">Chaetomium thermophilum (strain DSM 1495 / CBS 144.50 / IMI 039719)</name>
    <name type="common">Thermochaetoides thermophila</name>
    <dbReference type="NCBI Taxonomy" id="759272"/>
    <lineage>
        <taxon>Eukaryota</taxon>
        <taxon>Fungi</taxon>
        <taxon>Dikarya</taxon>
        <taxon>Ascomycota</taxon>
        <taxon>Pezizomycotina</taxon>
        <taxon>Sordariomycetes</taxon>
        <taxon>Sordariomycetidae</taxon>
        <taxon>Sordariales</taxon>
        <taxon>Chaetomiaceae</taxon>
        <taxon>Thermochaetoides</taxon>
    </lineage>
</organism>
<dbReference type="HOGENOM" id="CLU_014663_0_0_1"/>
<dbReference type="OMA" id="WRTELRY"/>
<proteinExistence type="predicted"/>